<proteinExistence type="predicted"/>
<keyword evidence="3" id="KW-1185">Reference proteome</keyword>
<dbReference type="HOGENOM" id="CLU_930336_0_0_0"/>
<dbReference type="KEGG" id="sng:SNE_B24320"/>
<evidence type="ECO:0000256" key="1">
    <source>
        <dbReference type="SAM" id="MobiDB-lite"/>
    </source>
</evidence>
<reference evidence="2 3" key="2">
    <citation type="journal article" date="2011" name="Mol. Biol. Evol.">
        <title>Unity in variety--the pan-genome of the Chlamydiae.</title>
        <authorList>
            <person name="Collingro A."/>
            <person name="Tischler P."/>
            <person name="Weinmaier T."/>
            <person name="Penz T."/>
            <person name="Heinz E."/>
            <person name="Brunham R.C."/>
            <person name="Read T.D."/>
            <person name="Bavoil P.M."/>
            <person name="Sachse K."/>
            <person name="Kahane S."/>
            <person name="Friedman M.G."/>
            <person name="Rattei T."/>
            <person name="Myers G.S."/>
            <person name="Horn M."/>
        </authorList>
    </citation>
    <scope>NUCLEOTIDE SEQUENCE [LARGE SCALE GENOMIC DNA]</scope>
    <source>
        <strain evidence="3">ATCC VR-1471 / Z</strain>
        <plasmid evidence="2 3">pSn</plasmid>
    </source>
</reference>
<accession>F8L2U5</accession>
<gene>
    <name evidence="2" type="ordered locus">SNE_B24320</name>
</gene>
<feature type="region of interest" description="Disordered" evidence="1">
    <location>
        <begin position="278"/>
        <end position="299"/>
    </location>
</feature>
<keyword evidence="2" id="KW-0614">Plasmid</keyword>
<evidence type="ECO:0000313" key="2">
    <source>
        <dbReference type="EMBL" id="CCB87791.1"/>
    </source>
</evidence>
<name>F8L2U5_SIMNZ</name>
<dbReference type="RefSeq" id="WP_013935025.1">
    <property type="nucleotide sequence ID" value="NC_015710.1"/>
</dbReference>
<dbReference type="EMBL" id="FR872581">
    <property type="protein sequence ID" value="CCB87791.1"/>
    <property type="molecule type" value="Genomic_DNA"/>
</dbReference>
<feature type="compositionally biased region" description="Polar residues" evidence="1">
    <location>
        <begin position="288"/>
        <end position="299"/>
    </location>
</feature>
<evidence type="ECO:0000313" key="3">
    <source>
        <dbReference type="Proteomes" id="UP000000496"/>
    </source>
</evidence>
<reference key="1">
    <citation type="journal article" date="2011" name="Mol. Biol. Evol.">
        <title>Unity in variety -- the pan-genome of the Chlamydiae.</title>
        <authorList>
            <person name="Collingro A."/>
            <person name="Tischler P."/>
            <person name="Weinmaier T."/>
            <person name="Penz T."/>
            <person name="Heinz E."/>
            <person name="Brunham R.C."/>
            <person name="Read T.D."/>
            <person name="Bavoil P.M."/>
            <person name="Sachse K."/>
            <person name="Kahane S."/>
            <person name="Friedman M.G."/>
            <person name="Rattei T."/>
            <person name="Myers G.S.A."/>
            <person name="Horn M."/>
        </authorList>
    </citation>
    <scope>NUCLEOTIDE SEQUENCE</scope>
    <source>
        <strain>Z</strain>
    </source>
</reference>
<organism evidence="2 3">
    <name type="scientific">Simkania negevensis (strain ATCC VR-1471 / DSM 27360 / Z)</name>
    <dbReference type="NCBI Taxonomy" id="331113"/>
    <lineage>
        <taxon>Bacteria</taxon>
        <taxon>Pseudomonadati</taxon>
        <taxon>Chlamydiota</taxon>
        <taxon>Chlamydiia</taxon>
        <taxon>Parachlamydiales</taxon>
        <taxon>Simkaniaceae</taxon>
        <taxon>Simkania</taxon>
    </lineage>
</organism>
<geneLocation type="plasmid" evidence="2 3">
    <name>pSn</name>
</geneLocation>
<sequence>MNILPLVITFLLIFGAISIGFLSNLHSDKKESESYIGSLKALRNLQNMHEDAEFERIAASDESLFETLGDDEKLPIRYFRETRFESPKGRVNLYLLSKTSSQSKLLYQIASTYIHEVYKNMPSLNDKLREDFATQVLDGILAAETKYYKSKKTYLKLEDIEFEDPDLQHLYLKMLRGTNTYDLKKKEGYPSFLRLFSFIEDNAKPIYYQFASSPLLEAMFGKEIAKAVEEKEFEFQKEYPEKEKEFALSENSLRELIFSGQDKVPKTIELIDFSSFSKKDTPPRAYTDTKTNITRRSAL</sequence>
<dbReference type="AlphaFoldDB" id="F8L2U5"/>
<protein>
    <submittedName>
        <fullName evidence="2">Uncharacterized protein</fullName>
    </submittedName>
</protein>
<dbReference type="Proteomes" id="UP000000496">
    <property type="component" value="Plasmid pSn"/>
</dbReference>